<dbReference type="PANTHER" id="PTHR16517">
    <property type="entry name" value="TUBBY-RELATED"/>
    <property type="match status" value="1"/>
</dbReference>
<comment type="caution">
    <text evidence="4">The sequence shown here is derived from an EMBL/GenBank/DDBJ whole genome shotgun (WGS) entry which is preliminary data.</text>
</comment>
<evidence type="ECO:0000313" key="5">
    <source>
        <dbReference type="Proteomes" id="UP000751190"/>
    </source>
</evidence>
<dbReference type="InterPro" id="IPR000007">
    <property type="entry name" value="Tubby_C"/>
</dbReference>
<feature type="compositionally biased region" description="Gly residues" evidence="2">
    <location>
        <begin position="97"/>
        <end position="107"/>
    </location>
</feature>
<organism evidence="4 5">
    <name type="scientific">Diacronema lutheri</name>
    <name type="common">Unicellular marine alga</name>
    <name type="synonym">Monochrysis lutheri</name>
    <dbReference type="NCBI Taxonomy" id="2081491"/>
    <lineage>
        <taxon>Eukaryota</taxon>
        <taxon>Haptista</taxon>
        <taxon>Haptophyta</taxon>
        <taxon>Pavlovophyceae</taxon>
        <taxon>Pavlovales</taxon>
        <taxon>Pavlovaceae</taxon>
        <taxon>Diacronema</taxon>
    </lineage>
</organism>
<dbReference type="PANTHER" id="PTHR16517:SF7">
    <property type="entry name" value="PROTEIN KING TUBBY"/>
    <property type="match status" value="1"/>
</dbReference>
<feature type="compositionally biased region" description="Low complexity" evidence="2">
    <location>
        <begin position="152"/>
        <end position="187"/>
    </location>
</feature>
<accession>A0A8J5XCK5</accession>
<dbReference type="Gene3D" id="3.20.90.10">
    <property type="entry name" value="Tubby Protein, Chain A"/>
    <property type="match status" value="1"/>
</dbReference>
<feature type="compositionally biased region" description="Polar residues" evidence="2">
    <location>
        <begin position="32"/>
        <end position="42"/>
    </location>
</feature>
<evidence type="ECO:0000313" key="4">
    <source>
        <dbReference type="EMBL" id="KAG8461819.1"/>
    </source>
</evidence>
<evidence type="ECO:0000256" key="1">
    <source>
        <dbReference type="ARBA" id="ARBA00007129"/>
    </source>
</evidence>
<dbReference type="InterPro" id="IPR025659">
    <property type="entry name" value="Tubby-like_C"/>
</dbReference>
<dbReference type="AlphaFoldDB" id="A0A8J5XCK5"/>
<name>A0A8J5XCK5_DIALT</name>
<evidence type="ECO:0000256" key="2">
    <source>
        <dbReference type="SAM" id="MobiDB-lite"/>
    </source>
</evidence>
<dbReference type="SUPFAM" id="SSF54518">
    <property type="entry name" value="Tubby C-terminal domain-like"/>
    <property type="match status" value="1"/>
</dbReference>
<dbReference type="Pfam" id="PF01167">
    <property type="entry name" value="Tub"/>
    <property type="match status" value="1"/>
</dbReference>
<reference evidence="4" key="1">
    <citation type="submission" date="2021-05" db="EMBL/GenBank/DDBJ databases">
        <title>The genome of the haptophyte Pavlova lutheri (Diacronema luteri, Pavlovales) - a model for lipid biosynthesis in eukaryotic algae.</title>
        <authorList>
            <person name="Hulatt C.J."/>
            <person name="Posewitz M.C."/>
        </authorList>
    </citation>
    <scope>NUCLEOTIDE SEQUENCE</scope>
    <source>
        <strain evidence="4">NIVA-4/92</strain>
    </source>
</reference>
<protein>
    <recommendedName>
        <fullName evidence="3">Tubby C-terminal domain-containing protein</fullName>
    </recommendedName>
</protein>
<gene>
    <name evidence="4" type="ORF">KFE25_001437</name>
</gene>
<proteinExistence type="inferred from homology"/>
<dbReference type="EMBL" id="JAGTXO010000024">
    <property type="protein sequence ID" value="KAG8461819.1"/>
    <property type="molecule type" value="Genomic_DNA"/>
</dbReference>
<feature type="compositionally biased region" description="Low complexity" evidence="2">
    <location>
        <begin position="85"/>
        <end position="96"/>
    </location>
</feature>
<feature type="compositionally biased region" description="Gly residues" evidence="2">
    <location>
        <begin position="242"/>
        <end position="263"/>
    </location>
</feature>
<feature type="compositionally biased region" description="Acidic residues" evidence="2">
    <location>
        <begin position="1"/>
        <end position="11"/>
    </location>
</feature>
<feature type="compositionally biased region" description="Low complexity" evidence="2">
    <location>
        <begin position="43"/>
        <end position="56"/>
    </location>
</feature>
<keyword evidence="5" id="KW-1185">Reference proteome</keyword>
<feature type="region of interest" description="Disordered" evidence="2">
    <location>
        <begin position="1"/>
        <end position="114"/>
    </location>
</feature>
<comment type="similarity">
    <text evidence="1">Belongs to the TUB family.</text>
</comment>
<feature type="region of interest" description="Disordered" evidence="2">
    <location>
        <begin position="279"/>
        <end position="315"/>
    </location>
</feature>
<dbReference type="PRINTS" id="PR01573">
    <property type="entry name" value="SUPERTUBBY"/>
</dbReference>
<dbReference type="Proteomes" id="UP000751190">
    <property type="component" value="Unassembled WGS sequence"/>
</dbReference>
<feature type="region of interest" description="Disordered" evidence="2">
    <location>
        <begin position="141"/>
        <end position="263"/>
    </location>
</feature>
<sequence>MQASDDSDDEPLGAKPSGVGSPVRPGRFSASRPATSASSNSMGLAPRAGGASASSLGAGGPPRPKCNGDVLGGGGGDDGGDETRAGAADGYAHAATCGGGGGGGGGSARPQSAALNRARDIQLRKRSERLAMMGMAVANRDGPLHAEPRPALPAAAADAAAADDAAARASAASEAPRGAAAGVPVGGSLAQPPAVPRFSAAPPPAYDEGDATPRAAFESAVQPLDGVADVDDDDDDGRGRGRGCGGSGESGGDGGSSGRGGGATVARAAAASVGCARAEADSDGAASHPSAPEPTAQQPPFAQSRAGGGAVPRPVAARPAGAAVRARAALDLSDIRRFLMRPAPEGSLVQCHISRSKAGFLSSYPKYTMFLKQPGTADLPLLAARKRGQSKSSNYLISLDADDMQRASGAYFGKLRSNFIGTEFVLYDNGISPDKADTDSKADAVRTELCAVLYKQNVLYTRGPRRMTVLAPALTADGERTVLRPSKSNDESSILEKHKADERDADLTVLKNKSPKWNDVANAYVLNFNGRVTQPSVKNFQIVDEKDSEEVVIMQFGRVGDNDFTCDFQYPLSPLQAFGIALSSFDYKIACE</sequence>
<feature type="domain" description="Tubby C-terminal" evidence="3">
    <location>
        <begin position="339"/>
        <end position="586"/>
    </location>
</feature>
<dbReference type="OrthoDB" id="8775810at2759"/>
<evidence type="ECO:0000259" key="3">
    <source>
        <dbReference type="Pfam" id="PF01167"/>
    </source>
</evidence>